<evidence type="ECO:0000256" key="1">
    <source>
        <dbReference type="SAM" id="Phobius"/>
    </source>
</evidence>
<proteinExistence type="predicted"/>
<dbReference type="Proteomes" id="UP001175353">
    <property type="component" value="Unassembled WGS sequence"/>
</dbReference>
<keyword evidence="1" id="KW-0472">Membrane</keyword>
<dbReference type="AlphaFoldDB" id="A0AAN6KPU4"/>
<evidence type="ECO:0000256" key="2">
    <source>
        <dbReference type="SAM" id="SignalP"/>
    </source>
</evidence>
<feature type="transmembrane region" description="Helical" evidence="1">
    <location>
        <begin position="95"/>
        <end position="116"/>
    </location>
</feature>
<keyword evidence="4" id="KW-1185">Reference proteome</keyword>
<organism evidence="3 4">
    <name type="scientific">Friedmanniomyces endolithicus</name>
    <dbReference type="NCBI Taxonomy" id="329885"/>
    <lineage>
        <taxon>Eukaryota</taxon>
        <taxon>Fungi</taxon>
        <taxon>Dikarya</taxon>
        <taxon>Ascomycota</taxon>
        <taxon>Pezizomycotina</taxon>
        <taxon>Dothideomycetes</taxon>
        <taxon>Dothideomycetidae</taxon>
        <taxon>Mycosphaerellales</taxon>
        <taxon>Teratosphaeriaceae</taxon>
        <taxon>Friedmanniomyces</taxon>
    </lineage>
</organism>
<feature type="chain" id="PRO_5042943456" description="G-protein coupled receptors family 1 profile domain-containing protein" evidence="2">
    <location>
        <begin position="22"/>
        <end position="402"/>
    </location>
</feature>
<dbReference type="PANTHER" id="PTHR38848:SF3">
    <property type="entry name" value="G-PROTEIN COUPLED RECEPTORS FAMILY 3 PROFILE DOMAIN-CONTAINING PROTEIN"/>
    <property type="match status" value="1"/>
</dbReference>
<evidence type="ECO:0000313" key="3">
    <source>
        <dbReference type="EMBL" id="KAK0994501.1"/>
    </source>
</evidence>
<feature type="transmembrane region" description="Helical" evidence="1">
    <location>
        <begin position="316"/>
        <end position="335"/>
    </location>
</feature>
<feature type="transmembrane region" description="Helical" evidence="1">
    <location>
        <begin position="168"/>
        <end position="193"/>
    </location>
</feature>
<feature type="transmembrane region" description="Helical" evidence="1">
    <location>
        <begin position="56"/>
        <end position="74"/>
    </location>
</feature>
<comment type="caution">
    <text evidence="3">The sequence shown here is derived from an EMBL/GenBank/DDBJ whole genome shotgun (WGS) entry which is preliminary data.</text>
</comment>
<dbReference type="PANTHER" id="PTHR38848">
    <property type="entry name" value="G-PROTEIN COUPLED RECEPTORS FAMILY 3 PROFILE DOMAIN-CONTAINING PROTEIN"/>
    <property type="match status" value="1"/>
</dbReference>
<keyword evidence="1" id="KW-0812">Transmembrane</keyword>
<evidence type="ECO:0000313" key="4">
    <source>
        <dbReference type="Proteomes" id="UP001175353"/>
    </source>
</evidence>
<keyword evidence="2" id="KW-0732">Signal</keyword>
<reference evidence="3" key="1">
    <citation type="submission" date="2023-06" db="EMBL/GenBank/DDBJ databases">
        <title>Black Yeasts Isolated from many extreme environments.</title>
        <authorList>
            <person name="Coleine C."/>
            <person name="Stajich J.E."/>
            <person name="Selbmann L."/>
        </authorList>
    </citation>
    <scope>NUCLEOTIDE SEQUENCE</scope>
    <source>
        <strain evidence="3">CCFEE 5200</strain>
    </source>
</reference>
<feature type="signal peptide" evidence="2">
    <location>
        <begin position="1"/>
        <end position="21"/>
    </location>
</feature>
<feature type="transmembrane region" description="Helical" evidence="1">
    <location>
        <begin position="128"/>
        <end position="148"/>
    </location>
</feature>
<sequence length="402" mass="44341">MPAFWGAVSLITLSSVPLASPFVIQRIVEDQARSSAITSRQAASPGNNDNGMPARTSYAVVSLLCMLVMAALFGSRLQSVFNRRYWGSLPFIRMLPYFLYTFGILFNIAAALSISGTFHLTREKDCRGAMYVCLVFYVATKTCVQLFLIERAHAARARSLKRLQDWIWLLFMFVLIVCFGTIAILAFMAPVGILDPIDKQCRIGLPRTSVMVLMTYDILINIALTAVFVALLLPLLRSTSNSARARLLQSPTHSQNLKMHAPRHQKSVESTLSGTSSSGSNDMAPSISHYTPTVTMDTTARDAQANRLRMLIGKSTFGAVVMLTATILNLAFLYKYRGAEHGWICFACCLIDVTWAVTVVHLLTDSAVDDRASLVSQLHSSEARGARYQRLAASRNTYNEGS</sequence>
<dbReference type="EMBL" id="JAUJLE010000055">
    <property type="protein sequence ID" value="KAK0994501.1"/>
    <property type="molecule type" value="Genomic_DNA"/>
</dbReference>
<feature type="transmembrane region" description="Helical" evidence="1">
    <location>
        <begin position="341"/>
        <end position="363"/>
    </location>
</feature>
<protein>
    <recommendedName>
        <fullName evidence="5">G-protein coupled receptors family 1 profile domain-containing protein</fullName>
    </recommendedName>
</protein>
<feature type="transmembrane region" description="Helical" evidence="1">
    <location>
        <begin position="213"/>
        <end position="236"/>
    </location>
</feature>
<gene>
    <name evidence="3" type="ORF">LTR91_007569</name>
</gene>
<evidence type="ECO:0008006" key="5">
    <source>
        <dbReference type="Google" id="ProtNLM"/>
    </source>
</evidence>
<accession>A0AAN6KPU4</accession>
<name>A0AAN6KPU4_9PEZI</name>
<keyword evidence="1" id="KW-1133">Transmembrane helix</keyword>